<dbReference type="PROSITE" id="PS50924">
    <property type="entry name" value="MHYT"/>
    <property type="match status" value="1"/>
</dbReference>
<evidence type="ECO:0000259" key="10">
    <source>
        <dbReference type="PROSITE" id="PS50924"/>
    </source>
</evidence>
<keyword evidence="6" id="KW-0902">Two-component regulatory system</keyword>
<dbReference type="RefSeq" id="WP_420241018.1">
    <property type="nucleotide sequence ID" value="NZ_BOPV01000001.1"/>
</dbReference>
<keyword evidence="5" id="KW-0418">Kinase</keyword>
<evidence type="ECO:0000256" key="1">
    <source>
        <dbReference type="ARBA" id="ARBA00000085"/>
    </source>
</evidence>
<evidence type="ECO:0000256" key="7">
    <source>
        <dbReference type="PROSITE-ProRule" id="PRU00244"/>
    </source>
</evidence>
<dbReference type="GO" id="GO:0016020">
    <property type="term" value="C:membrane"/>
    <property type="evidence" value="ECO:0007669"/>
    <property type="project" value="UniProtKB-UniRule"/>
</dbReference>
<keyword evidence="7" id="KW-0472">Membrane</keyword>
<dbReference type="SMART" id="SM00387">
    <property type="entry name" value="HATPase_c"/>
    <property type="match status" value="1"/>
</dbReference>
<sequence length="627" mass="67682">MLNHVEGTGFAALDASYDHRLVVLSLIVAVVASFSALTFAEHAHAAPAQRRRAWLLVAAMALGGGIWTMHFIGMLALQLPTTIAYQPGLTLLSGLIAIAAVAAGFDIVDRARGRLPSLFVAGAVVGLGVAAMHNIGMLAVHSAALVVYDIGMFALSVGIAIAAATAALAIVWTERTMFVRAVAALLMAAAIAGMHYTGMEAAQFMPDATRSVTPDGVDRIVLGLWIAAAFLIGSFFALGAVWLEHQLATREATAINRRDRRYQALAQHTMVVTMLLDEAGYVRFEIGPVDRFFGVKSGSLLNRRLRDKVPGIEKLDTSLESLAATGGGAMLQHDIDLTHGDGRRVTLEVKLQDQRDQPDLAGYLVQLHDVTEARRFSEALELARDVAERATRTKNEFLANISHELRTPIHIGNGFAQMLRDHADDLAPEQVREYADEICRSNDRLMQSVSDLIALSQLETGNEQMEEEPVDPRGLLTLLARRLEPNAEAADLRISVSTDAVSPILGDERRLSYALMHLIDNAIKFSPKGESIELAARCNEDGDMRFTVSDHGVGMSSDDIARAIESFTQLDGTYSRVAEGLGLGLAIARRVAERHDGRLEIESHEGAGTSVSLIVPARRVLQIASAA</sequence>
<dbReference type="InterPro" id="IPR005330">
    <property type="entry name" value="MHYT_dom"/>
</dbReference>
<dbReference type="PROSITE" id="PS50109">
    <property type="entry name" value="HIS_KIN"/>
    <property type="match status" value="1"/>
</dbReference>
<dbReference type="PROSITE" id="PS50113">
    <property type="entry name" value="PAC"/>
    <property type="match status" value="1"/>
</dbReference>
<evidence type="ECO:0000256" key="5">
    <source>
        <dbReference type="ARBA" id="ARBA00022777"/>
    </source>
</evidence>
<dbReference type="SMART" id="SM00388">
    <property type="entry name" value="HisKA"/>
    <property type="match status" value="1"/>
</dbReference>
<dbReference type="SUPFAM" id="SSF55874">
    <property type="entry name" value="ATPase domain of HSP90 chaperone/DNA topoisomerase II/histidine kinase"/>
    <property type="match status" value="1"/>
</dbReference>
<feature type="transmembrane region" description="Helical" evidence="7">
    <location>
        <begin position="53"/>
        <end position="77"/>
    </location>
</feature>
<dbReference type="InterPro" id="IPR003594">
    <property type="entry name" value="HATPase_dom"/>
</dbReference>
<evidence type="ECO:0000313" key="12">
    <source>
        <dbReference type="Proteomes" id="UP000681075"/>
    </source>
</evidence>
<keyword evidence="7" id="KW-1133">Transmembrane helix</keyword>
<dbReference type="InterPro" id="IPR000014">
    <property type="entry name" value="PAS"/>
</dbReference>
<dbReference type="PANTHER" id="PTHR43711:SF1">
    <property type="entry name" value="HISTIDINE KINASE 1"/>
    <property type="match status" value="1"/>
</dbReference>
<feature type="transmembrane region" description="Helical" evidence="7">
    <location>
        <begin position="178"/>
        <end position="199"/>
    </location>
</feature>
<dbReference type="Pfam" id="PF03707">
    <property type="entry name" value="MHYT"/>
    <property type="match status" value="2"/>
</dbReference>
<evidence type="ECO:0000256" key="4">
    <source>
        <dbReference type="ARBA" id="ARBA00022679"/>
    </source>
</evidence>
<dbReference type="SUPFAM" id="SSF55785">
    <property type="entry name" value="PYP-like sensor domain (PAS domain)"/>
    <property type="match status" value="1"/>
</dbReference>
<dbReference type="EMBL" id="BOPV01000001">
    <property type="protein sequence ID" value="GIL38087.1"/>
    <property type="molecule type" value="Genomic_DNA"/>
</dbReference>
<accession>A0A8S8X9S8</accession>
<evidence type="ECO:0000313" key="11">
    <source>
        <dbReference type="EMBL" id="GIL38087.1"/>
    </source>
</evidence>
<comment type="caution">
    <text evidence="11">The sequence shown here is derived from an EMBL/GenBank/DDBJ whole genome shotgun (WGS) entry which is preliminary data.</text>
</comment>
<dbReference type="PANTHER" id="PTHR43711">
    <property type="entry name" value="TWO-COMPONENT HISTIDINE KINASE"/>
    <property type="match status" value="1"/>
</dbReference>
<keyword evidence="12" id="KW-1185">Reference proteome</keyword>
<protein>
    <recommendedName>
        <fullName evidence="2">histidine kinase</fullName>
        <ecNumber evidence="2">2.7.13.3</ecNumber>
    </recommendedName>
</protein>
<organism evidence="11 12">
    <name type="scientific">Roseiterribacter gracilis</name>
    <dbReference type="NCBI Taxonomy" id="2812848"/>
    <lineage>
        <taxon>Bacteria</taxon>
        <taxon>Pseudomonadati</taxon>
        <taxon>Pseudomonadota</taxon>
        <taxon>Alphaproteobacteria</taxon>
        <taxon>Rhodospirillales</taxon>
        <taxon>Roseiterribacteraceae</taxon>
        <taxon>Roseiterribacter</taxon>
    </lineage>
</organism>
<dbReference type="NCBIfam" id="TIGR00229">
    <property type="entry name" value="sensory_box"/>
    <property type="match status" value="1"/>
</dbReference>
<dbReference type="Proteomes" id="UP000681075">
    <property type="component" value="Unassembled WGS sequence"/>
</dbReference>
<dbReference type="EC" id="2.7.13.3" evidence="2"/>
<feature type="transmembrane region" description="Helical" evidence="7">
    <location>
        <begin position="20"/>
        <end position="41"/>
    </location>
</feature>
<dbReference type="InterPro" id="IPR036890">
    <property type="entry name" value="HATPase_C_sf"/>
</dbReference>
<evidence type="ECO:0000256" key="6">
    <source>
        <dbReference type="ARBA" id="ARBA00023012"/>
    </source>
</evidence>
<dbReference type="AlphaFoldDB" id="A0A8S8X9S8"/>
<feature type="domain" description="MHYT" evidence="10">
    <location>
        <begin position="17"/>
        <end position="205"/>
    </location>
</feature>
<dbReference type="PRINTS" id="PR00344">
    <property type="entry name" value="BCTRLSENSOR"/>
</dbReference>
<dbReference type="InterPro" id="IPR036097">
    <property type="entry name" value="HisK_dim/P_sf"/>
</dbReference>
<dbReference type="InterPro" id="IPR000700">
    <property type="entry name" value="PAS-assoc_C"/>
</dbReference>
<feature type="transmembrane region" description="Helical" evidence="7">
    <location>
        <begin position="117"/>
        <end position="144"/>
    </location>
</feature>
<proteinExistence type="predicted"/>
<name>A0A8S8X9S8_9PROT</name>
<evidence type="ECO:0000259" key="9">
    <source>
        <dbReference type="PROSITE" id="PS50113"/>
    </source>
</evidence>
<feature type="transmembrane region" description="Helical" evidence="7">
    <location>
        <begin position="150"/>
        <end position="171"/>
    </location>
</feature>
<keyword evidence="7" id="KW-0812">Transmembrane</keyword>
<keyword evidence="4" id="KW-0808">Transferase</keyword>
<reference evidence="11" key="1">
    <citation type="submission" date="2021-02" db="EMBL/GenBank/DDBJ databases">
        <title>Genome sequence of Rhodospirillales sp. strain TMPK1 isolated from soil.</title>
        <authorList>
            <person name="Nakai R."/>
            <person name="Kusada H."/>
            <person name="Tamaki H."/>
        </authorList>
    </citation>
    <scope>NUCLEOTIDE SEQUENCE</scope>
    <source>
        <strain evidence="11">TMPK1</strain>
    </source>
</reference>
<dbReference type="InterPro" id="IPR005467">
    <property type="entry name" value="His_kinase_dom"/>
</dbReference>
<keyword evidence="3" id="KW-0597">Phosphoprotein</keyword>
<dbReference type="Pfam" id="PF00512">
    <property type="entry name" value="HisKA"/>
    <property type="match status" value="1"/>
</dbReference>
<dbReference type="SUPFAM" id="SSF47384">
    <property type="entry name" value="Homodimeric domain of signal transducing histidine kinase"/>
    <property type="match status" value="1"/>
</dbReference>
<evidence type="ECO:0000256" key="2">
    <source>
        <dbReference type="ARBA" id="ARBA00012438"/>
    </source>
</evidence>
<evidence type="ECO:0000259" key="8">
    <source>
        <dbReference type="PROSITE" id="PS50109"/>
    </source>
</evidence>
<dbReference type="GO" id="GO:0000155">
    <property type="term" value="F:phosphorelay sensor kinase activity"/>
    <property type="evidence" value="ECO:0007669"/>
    <property type="project" value="InterPro"/>
</dbReference>
<dbReference type="Gene3D" id="3.30.565.10">
    <property type="entry name" value="Histidine kinase-like ATPase, C-terminal domain"/>
    <property type="match status" value="1"/>
</dbReference>
<dbReference type="InterPro" id="IPR050736">
    <property type="entry name" value="Sensor_HK_Regulatory"/>
</dbReference>
<dbReference type="Gene3D" id="3.30.450.20">
    <property type="entry name" value="PAS domain"/>
    <property type="match status" value="1"/>
</dbReference>
<feature type="domain" description="PAC" evidence="9">
    <location>
        <begin position="331"/>
        <end position="382"/>
    </location>
</feature>
<gene>
    <name evidence="11" type="ORF">TMPK1_03240</name>
</gene>
<dbReference type="InterPro" id="IPR004358">
    <property type="entry name" value="Sig_transdc_His_kin-like_C"/>
</dbReference>
<feature type="transmembrane region" description="Helical" evidence="7">
    <location>
        <begin position="83"/>
        <end position="105"/>
    </location>
</feature>
<dbReference type="Gene3D" id="1.10.287.130">
    <property type="match status" value="1"/>
</dbReference>
<dbReference type="InterPro" id="IPR035965">
    <property type="entry name" value="PAS-like_dom_sf"/>
</dbReference>
<feature type="transmembrane region" description="Helical" evidence="7">
    <location>
        <begin position="219"/>
        <end position="243"/>
    </location>
</feature>
<feature type="domain" description="Histidine kinase" evidence="8">
    <location>
        <begin position="400"/>
        <end position="619"/>
    </location>
</feature>
<dbReference type="Pfam" id="PF02518">
    <property type="entry name" value="HATPase_c"/>
    <property type="match status" value="1"/>
</dbReference>
<dbReference type="InterPro" id="IPR003661">
    <property type="entry name" value="HisK_dim/P_dom"/>
</dbReference>
<evidence type="ECO:0000256" key="3">
    <source>
        <dbReference type="ARBA" id="ARBA00022553"/>
    </source>
</evidence>
<comment type="catalytic activity">
    <reaction evidence="1">
        <text>ATP + protein L-histidine = ADP + protein N-phospho-L-histidine.</text>
        <dbReference type="EC" id="2.7.13.3"/>
    </reaction>
</comment>
<dbReference type="CDD" id="cd00082">
    <property type="entry name" value="HisKA"/>
    <property type="match status" value="1"/>
</dbReference>